<proteinExistence type="predicted"/>
<keyword evidence="2" id="KW-1185">Reference proteome</keyword>
<dbReference type="EMBL" id="JACEIK010000290">
    <property type="protein sequence ID" value="MCD7454186.1"/>
    <property type="molecule type" value="Genomic_DNA"/>
</dbReference>
<protein>
    <submittedName>
        <fullName evidence="1">Uncharacterized protein</fullName>
    </submittedName>
</protein>
<dbReference type="Proteomes" id="UP000823775">
    <property type="component" value="Unassembled WGS sequence"/>
</dbReference>
<evidence type="ECO:0000313" key="1">
    <source>
        <dbReference type="EMBL" id="MCD7454186.1"/>
    </source>
</evidence>
<reference evidence="1 2" key="1">
    <citation type="journal article" date="2021" name="BMC Genomics">
        <title>Datura genome reveals duplications of psychoactive alkaloid biosynthetic genes and high mutation rate following tissue culture.</title>
        <authorList>
            <person name="Rajewski A."/>
            <person name="Carter-House D."/>
            <person name="Stajich J."/>
            <person name="Litt A."/>
        </authorList>
    </citation>
    <scope>NUCLEOTIDE SEQUENCE [LARGE SCALE GENOMIC DNA]</scope>
    <source>
        <strain evidence="1">AR-01</strain>
    </source>
</reference>
<comment type="caution">
    <text evidence="1">The sequence shown here is derived from an EMBL/GenBank/DDBJ whole genome shotgun (WGS) entry which is preliminary data.</text>
</comment>
<evidence type="ECO:0000313" key="2">
    <source>
        <dbReference type="Proteomes" id="UP000823775"/>
    </source>
</evidence>
<name>A0ABS8S4Y8_DATST</name>
<gene>
    <name evidence="1" type="ORF">HAX54_023900</name>
</gene>
<organism evidence="1 2">
    <name type="scientific">Datura stramonium</name>
    <name type="common">Jimsonweed</name>
    <name type="synonym">Common thornapple</name>
    <dbReference type="NCBI Taxonomy" id="4076"/>
    <lineage>
        <taxon>Eukaryota</taxon>
        <taxon>Viridiplantae</taxon>
        <taxon>Streptophyta</taxon>
        <taxon>Embryophyta</taxon>
        <taxon>Tracheophyta</taxon>
        <taxon>Spermatophyta</taxon>
        <taxon>Magnoliopsida</taxon>
        <taxon>eudicotyledons</taxon>
        <taxon>Gunneridae</taxon>
        <taxon>Pentapetalae</taxon>
        <taxon>asterids</taxon>
        <taxon>lamiids</taxon>
        <taxon>Solanales</taxon>
        <taxon>Solanaceae</taxon>
        <taxon>Solanoideae</taxon>
        <taxon>Datureae</taxon>
        <taxon>Datura</taxon>
    </lineage>
</organism>
<sequence>MDALRGCSATGFLENNNPNGLIHHHQNLYYGVGNIINGDMGLHHVENGGMGLNNNTTVKQEMCNMVRDHQGDNRVLWGFPWQINGEETIWLDFDSTKRMWNGVGSSSWHGLLNSPLT</sequence>
<accession>A0ABS8S4Y8</accession>